<sequence>MLRKASEKGLKRVGKDPKGLAAAVLYIAAKNSPSRKTQTDIALTAKVTEVTLRSRAKQIKLILYN</sequence>
<feature type="domain" description="Transcription factor TFIIB cyclin-like" evidence="2">
    <location>
        <begin position="13"/>
        <end position="59"/>
    </location>
</feature>
<evidence type="ECO:0000256" key="1">
    <source>
        <dbReference type="ARBA" id="ARBA00010857"/>
    </source>
</evidence>
<dbReference type="InterPro" id="IPR036915">
    <property type="entry name" value="Cyclin-like_sf"/>
</dbReference>
<protein>
    <recommendedName>
        <fullName evidence="2">Transcription factor TFIIB cyclin-like domain-containing protein</fullName>
    </recommendedName>
</protein>
<dbReference type="GO" id="GO:0017025">
    <property type="term" value="F:TBP-class protein binding"/>
    <property type="evidence" value="ECO:0007669"/>
    <property type="project" value="InterPro"/>
</dbReference>
<dbReference type="EMBL" id="BART01028306">
    <property type="protein sequence ID" value="GAG90112.1"/>
    <property type="molecule type" value="Genomic_DNA"/>
</dbReference>
<dbReference type="SUPFAM" id="SSF47954">
    <property type="entry name" value="Cyclin-like"/>
    <property type="match status" value="1"/>
</dbReference>
<gene>
    <name evidence="3" type="ORF">S01H4_49949</name>
</gene>
<evidence type="ECO:0000313" key="3">
    <source>
        <dbReference type="EMBL" id="GAG90112.1"/>
    </source>
</evidence>
<dbReference type="AlphaFoldDB" id="X1CA39"/>
<dbReference type="PROSITE" id="PS00782">
    <property type="entry name" value="TFIIB"/>
    <property type="match status" value="1"/>
</dbReference>
<comment type="similarity">
    <text evidence="1">Belongs to the TFIIB family.</text>
</comment>
<comment type="caution">
    <text evidence="3">The sequence shown here is derived from an EMBL/GenBank/DDBJ whole genome shotgun (WGS) entry which is preliminary data.</text>
</comment>
<organism evidence="3">
    <name type="scientific">marine sediment metagenome</name>
    <dbReference type="NCBI Taxonomy" id="412755"/>
    <lineage>
        <taxon>unclassified sequences</taxon>
        <taxon>metagenomes</taxon>
        <taxon>ecological metagenomes</taxon>
    </lineage>
</organism>
<dbReference type="InterPro" id="IPR023486">
    <property type="entry name" value="TFIIB_CS"/>
</dbReference>
<evidence type="ECO:0000259" key="2">
    <source>
        <dbReference type="Pfam" id="PF00382"/>
    </source>
</evidence>
<dbReference type="Pfam" id="PF00382">
    <property type="entry name" value="TFIIB"/>
    <property type="match status" value="1"/>
</dbReference>
<dbReference type="InterPro" id="IPR013150">
    <property type="entry name" value="TFIIB_cyclin"/>
</dbReference>
<reference evidence="3" key="1">
    <citation type="journal article" date="2014" name="Front. Microbiol.">
        <title>High frequency of phylogenetically diverse reductive dehalogenase-homologous genes in deep subseafloor sedimentary metagenomes.</title>
        <authorList>
            <person name="Kawai M."/>
            <person name="Futagami T."/>
            <person name="Toyoda A."/>
            <person name="Takaki Y."/>
            <person name="Nishi S."/>
            <person name="Hori S."/>
            <person name="Arai W."/>
            <person name="Tsubouchi T."/>
            <person name="Morono Y."/>
            <person name="Uchiyama I."/>
            <person name="Ito T."/>
            <person name="Fujiyama A."/>
            <person name="Inagaki F."/>
            <person name="Takami H."/>
        </authorList>
    </citation>
    <scope>NUCLEOTIDE SEQUENCE</scope>
    <source>
        <strain evidence="3">Expedition CK06-06</strain>
    </source>
</reference>
<proteinExistence type="inferred from homology"/>
<dbReference type="Gene3D" id="1.10.472.10">
    <property type="entry name" value="Cyclin-like"/>
    <property type="match status" value="1"/>
</dbReference>
<accession>X1CA39</accession>
<name>X1CA39_9ZZZZ</name>